<dbReference type="SUPFAM" id="SSF88659">
    <property type="entry name" value="Sigma3 and sigma4 domains of RNA polymerase sigma factors"/>
    <property type="match status" value="1"/>
</dbReference>
<dbReference type="EMBL" id="NUXH01000096">
    <property type="protein sequence ID" value="PFL58936.1"/>
    <property type="molecule type" value="Genomic_DNA"/>
</dbReference>
<dbReference type="InterPro" id="IPR036388">
    <property type="entry name" value="WH-like_DNA-bd_sf"/>
</dbReference>
<dbReference type="Gene3D" id="1.10.1740.10">
    <property type="match status" value="1"/>
</dbReference>
<dbReference type="InterPro" id="IPR013324">
    <property type="entry name" value="RNA_pol_sigma_r3/r4-like"/>
</dbReference>
<dbReference type="PANTHER" id="PTHR43133">
    <property type="entry name" value="RNA POLYMERASE ECF-TYPE SIGMA FACTO"/>
    <property type="match status" value="1"/>
</dbReference>
<dbReference type="InterPro" id="IPR014284">
    <property type="entry name" value="RNA_pol_sigma-70_dom"/>
</dbReference>
<dbReference type="Pfam" id="PF04542">
    <property type="entry name" value="Sigma70_r2"/>
    <property type="match status" value="1"/>
</dbReference>
<gene>
    <name evidence="9" type="ORF">COJ30_22100</name>
</gene>
<dbReference type="Pfam" id="PF08281">
    <property type="entry name" value="Sigma70_r4_2"/>
    <property type="match status" value="1"/>
</dbReference>
<evidence type="ECO:0000259" key="8">
    <source>
        <dbReference type="Pfam" id="PF08281"/>
    </source>
</evidence>
<organism evidence="9 10">
    <name type="scientific">Bacillus anthracis</name>
    <name type="common">anthrax bacterium</name>
    <dbReference type="NCBI Taxonomy" id="1392"/>
    <lineage>
        <taxon>Bacteria</taxon>
        <taxon>Bacillati</taxon>
        <taxon>Bacillota</taxon>
        <taxon>Bacilli</taxon>
        <taxon>Bacillales</taxon>
        <taxon>Bacillaceae</taxon>
        <taxon>Bacillus</taxon>
        <taxon>Bacillus cereus group</taxon>
    </lineage>
</organism>
<reference evidence="9 10" key="1">
    <citation type="submission" date="2017-09" db="EMBL/GenBank/DDBJ databases">
        <title>Large-scale bioinformatics analysis of Bacillus genomes uncovers conserved roles of natural products in bacterial physiology.</title>
        <authorList>
            <consortium name="Agbiome Team Llc"/>
            <person name="Bleich R.M."/>
            <person name="Grubbs K.J."/>
            <person name="Santa Maria K.C."/>
            <person name="Allen S.E."/>
            <person name="Farag S."/>
            <person name="Shank E.A."/>
            <person name="Bowers A."/>
        </authorList>
    </citation>
    <scope>NUCLEOTIDE SEQUENCE [LARGE SCALE GENOMIC DNA]</scope>
    <source>
        <strain evidence="9 10">AFS081271</strain>
    </source>
</reference>
<dbReference type="GO" id="GO:0016987">
    <property type="term" value="F:sigma factor activity"/>
    <property type="evidence" value="ECO:0007669"/>
    <property type="project" value="UniProtKB-KW"/>
</dbReference>
<evidence type="ECO:0000313" key="10">
    <source>
        <dbReference type="Proteomes" id="UP000222851"/>
    </source>
</evidence>
<accession>A0A2B0X4C0</accession>
<evidence type="ECO:0000256" key="1">
    <source>
        <dbReference type="ARBA" id="ARBA00010641"/>
    </source>
</evidence>
<dbReference type="GO" id="GO:0006950">
    <property type="term" value="P:response to stress"/>
    <property type="evidence" value="ECO:0007669"/>
    <property type="project" value="UniProtKB-ARBA"/>
</dbReference>
<dbReference type="AlphaFoldDB" id="A0A2B0X4C0"/>
<dbReference type="InterPro" id="IPR013325">
    <property type="entry name" value="RNA_pol_sigma_r2"/>
</dbReference>
<dbReference type="CDD" id="cd06171">
    <property type="entry name" value="Sigma70_r4"/>
    <property type="match status" value="1"/>
</dbReference>
<comment type="caution">
    <text evidence="9">The sequence shown here is derived from an EMBL/GenBank/DDBJ whole genome shotgun (WGS) entry which is preliminary data.</text>
</comment>
<evidence type="ECO:0000313" key="9">
    <source>
        <dbReference type="EMBL" id="PFL58936.1"/>
    </source>
</evidence>
<feature type="domain" description="RNA polymerase sigma-70 region 2" evidence="7">
    <location>
        <begin position="20"/>
        <end position="82"/>
    </location>
</feature>
<dbReference type="Proteomes" id="UP000222851">
    <property type="component" value="Unassembled WGS sequence"/>
</dbReference>
<evidence type="ECO:0000256" key="3">
    <source>
        <dbReference type="ARBA" id="ARBA00023082"/>
    </source>
</evidence>
<dbReference type="NCBIfam" id="TIGR02937">
    <property type="entry name" value="sigma70-ECF"/>
    <property type="match status" value="1"/>
</dbReference>
<dbReference type="InterPro" id="IPR013249">
    <property type="entry name" value="RNA_pol_sigma70_r4_t2"/>
</dbReference>
<keyword evidence="4 6" id="KW-0238">DNA-binding</keyword>
<evidence type="ECO:0000256" key="2">
    <source>
        <dbReference type="ARBA" id="ARBA00023015"/>
    </source>
</evidence>
<dbReference type="InterPro" id="IPR000838">
    <property type="entry name" value="RNA_pol_sigma70_ECF_CS"/>
</dbReference>
<keyword evidence="3 6" id="KW-0731">Sigma factor</keyword>
<dbReference type="InterPro" id="IPR039425">
    <property type="entry name" value="RNA_pol_sigma-70-like"/>
</dbReference>
<dbReference type="PROSITE" id="PS01063">
    <property type="entry name" value="SIGMA70_ECF"/>
    <property type="match status" value="1"/>
</dbReference>
<dbReference type="PANTHER" id="PTHR43133:SF46">
    <property type="entry name" value="RNA POLYMERASE SIGMA-70 FACTOR ECF SUBFAMILY"/>
    <property type="match status" value="1"/>
</dbReference>
<evidence type="ECO:0000256" key="6">
    <source>
        <dbReference type="RuleBase" id="RU000716"/>
    </source>
</evidence>
<protein>
    <recommendedName>
        <fullName evidence="6">RNA polymerase sigma factor</fullName>
    </recommendedName>
</protein>
<keyword evidence="2 6" id="KW-0805">Transcription regulation</keyword>
<comment type="similarity">
    <text evidence="1 6">Belongs to the sigma-70 factor family. ECF subfamily.</text>
</comment>
<evidence type="ECO:0000256" key="5">
    <source>
        <dbReference type="ARBA" id="ARBA00023163"/>
    </source>
</evidence>
<keyword evidence="5 6" id="KW-0804">Transcription</keyword>
<evidence type="ECO:0000256" key="4">
    <source>
        <dbReference type="ARBA" id="ARBA00023125"/>
    </source>
</evidence>
<dbReference type="SUPFAM" id="SSF88946">
    <property type="entry name" value="Sigma2 domain of RNA polymerase sigma factors"/>
    <property type="match status" value="1"/>
</dbReference>
<dbReference type="Gene3D" id="1.10.10.10">
    <property type="entry name" value="Winged helix-like DNA-binding domain superfamily/Winged helix DNA-binding domain"/>
    <property type="match status" value="1"/>
</dbReference>
<sequence>MEMEQKFIKKCNYDELDYVIKDYWQDVWNYSFIITKDSHLSDDITQDVFIKVFKHWHSFRQESSIKTWILKITRNTAINHLNSSYFKRISLVGFFSDDKQSSSAEQEFFKQEELNEVWDVVLKLPKKHREILILDAKYELSYEEMAETLGVSIGTVKSRLSRARSKVSKLIGEGSSDEQ</sequence>
<dbReference type="InterPro" id="IPR007627">
    <property type="entry name" value="RNA_pol_sigma70_r2"/>
</dbReference>
<dbReference type="GO" id="GO:0003677">
    <property type="term" value="F:DNA binding"/>
    <property type="evidence" value="ECO:0007669"/>
    <property type="project" value="UniProtKB-KW"/>
</dbReference>
<name>A0A2B0X4C0_BACAN</name>
<evidence type="ECO:0000259" key="7">
    <source>
        <dbReference type="Pfam" id="PF04542"/>
    </source>
</evidence>
<dbReference type="GO" id="GO:0006352">
    <property type="term" value="P:DNA-templated transcription initiation"/>
    <property type="evidence" value="ECO:0007669"/>
    <property type="project" value="InterPro"/>
</dbReference>
<proteinExistence type="inferred from homology"/>
<feature type="domain" description="RNA polymerase sigma factor 70 region 4 type 2" evidence="8">
    <location>
        <begin position="115"/>
        <end position="166"/>
    </location>
</feature>